<dbReference type="eggNOG" id="ENOG5030XJ8">
    <property type="taxonomic scope" value="Bacteria"/>
</dbReference>
<dbReference type="PROSITE" id="PS00726">
    <property type="entry name" value="AP_NUCLEASE_F1_1"/>
    <property type="match status" value="1"/>
</dbReference>
<dbReference type="EMBL" id="ABCS01000100">
    <property type="protein sequence ID" value="EDM75207.1"/>
    <property type="molecule type" value="Genomic_DNA"/>
</dbReference>
<keyword evidence="4" id="KW-1185">Reference proteome</keyword>
<dbReference type="InterPro" id="IPR005135">
    <property type="entry name" value="Endo/exonuclease/phosphatase"/>
</dbReference>
<evidence type="ECO:0000313" key="4">
    <source>
        <dbReference type="Proteomes" id="UP000005801"/>
    </source>
</evidence>
<dbReference type="InterPro" id="IPR020847">
    <property type="entry name" value="AP_endonuclease_F1_BS"/>
</dbReference>
<feature type="domain" description="Endonuclease/exonuclease/phosphatase" evidence="2">
    <location>
        <begin position="64"/>
        <end position="286"/>
    </location>
</feature>
<dbReference type="RefSeq" id="WP_006975660.1">
    <property type="nucleotide sequence ID" value="NZ_ABCS01000100.1"/>
</dbReference>
<dbReference type="STRING" id="391625.PPSIR1_41059"/>
<evidence type="ECO:0000259" key="2">
    <source>
        <dbReference type="Pfam" id="PF03372"/>
    </source>
</evidence>
<dbReference type="Gene3D" id="3.60.10.10">
    <property type="entry name" value="Endonuclease/exonuclease/phosphatase"/>
    <property type="match status" value="1"/>
</dbReference>
<dbReference type="AlphaFoldDB" id="A6GG20"/>
<dbReference type="GO" id="GO:0004519">
    <property type="term" value="F:endonuclease activity"/>
    <property type="evidence" value="ECO:0007669"/>
    <property type="project" value="InterPro"/>
</dbReference>
<protein>
    <recommendedName>
        <fullName evidence="2">Endonuclease/exonuclease/phosphatase domain-containing protein</fullName>
    </recommendedName>
</protein>
<evidence type="ECO:0000313" key="3">
    <source>
        <dbReference type="EMBL" id="EDM75207.1"/>
    </source>
</evidence>
<dbReference type="GO" id="GO:0006281">
    <property type="term" value="P:DNA repair"/>
    <property type="evidence" value="ECO:0007669"/>
    <property type="project" value="InterPro"/>
</dbReference>
<evidence type="ECO:0000256" key="1">
    <source>
        <dbReference type="SAM" id="MobiDB-lite"/>
    </source>
</evidence>
<feature type="region of interest" description="Disordered" evidence="1">
    <location>
        <begin position="1"/>
        <end position="23"/>
    </location>
</feature>
<reference evidence="3 4" key="1">
    <citation type="submission" date="2007-06" db="EMBL/GenBank/DDBJ databases">
        <authorList>
            <person name="Shimkets L."/>
            <person name="Ferriera S."/>
            <person name="Johnson J."/>
            <person name="Kravitz S."/>
            <person name="Beeson K."/>
            <person name="Sutton G."/>
            <person name="Rogers Y.-H."/>
            <person name="Friedman R."/>
            <person name="Frazier M."/>
            <person name="Venter J.C."/>
        </authorList>
    </citation>
    <scope>NUCLEOTIDE SEQUENCE [LARGE SCALE GENOMIC DNA]</scope>
    <source>
        <strain evidence="3 4">SIR-1</strain>
    </source>
</reference>
<dbReference type="Pfam" id="PF03372">
    <property type="entry name" value="Exo_endo_phos"/>
    <property type="match status" value="1"/>
</dbReference>
<dbReference type="InterPro" id="IPR036691">
    <property type="entry name" value="Endo/exonu/phosph_ase_sf"/>
</dbReference>
<gene>
    <name evidence="3" type="ORF">PPSIR1_41059</name>
</gene>
<sequence>MAPRKQNKRRRKRRRRPTKAQRQRRWKLVSFALALLASAVLYVLDPIGSLDSPPPRDAEHLRVVSWNLENFRGDPEDHDLERLRQTIEAVDPDILAVQEIKDPEALAALLPGWGIALSKGGGRGHQKLGVAWRRDRVELVGQPVEHRELTLSGRVRPAFSAYFRDAARSSASEASPPLDLWVTVVHLKAMPTGHEDRTTQWPALVEAVRGLSKRDPDHVVLGDFNSTGAPGEGTATEHAELDAALRPADLRRLPNSEGCSAYYDGARRDAWKEASEIDLVWVRGLEGALGADPAVHSGTHCAAHHCRDFRSTEAYPEPDYSFLSDHCPVILDLRRGEPDGPAD</sequence>
<accession>A6GG20</accession>
<dbReference type="Proteomes" id="UP000005801">
    <property type="component" value="Unassembled WGS sequence"/>
</dbReference>
<dbReference type="GO" id="GO:0003677">
    <property type="term" value="F:DNA binding"/>
    <property type="evidence" value="ECO:0007669"/>
    <property type="project" value="InterPro"/>
</dbReference>
<dbReference type="SUPFAM" id="SSF56219">
    <property type="entry name" value="DNase I-like"/>
    <property type="match status" value="1"/>
</dbReference>
<comment type="caution">
    <text evidence="3">The sequence shown here is derived from an EMBL/GenBank/DDBJ whole genome shotgun (WGS) entry which is preliminary data.</text>
</comment>
<organism evidence="3 4">
    <name type="scientific">Plesiocystis pacifica SIR-1</name>
    <dbReference type="NCBI Taxonomy" id="391625"/>
    <lineage>
        <taxon>Bacteria</taxon>
        <taxon>Pseudomonadati</taxon>
        <taxon>Myxococcota</taxon>
        <taxon>Polyangia</taxon>
        <taxon>Nannocystales</taxon>
        <taxon>Nannocystaceae</taxon>
        <taxon>Plesiocystis</taxon>
    </lineage>
</organism>
<proteinExistence type="predicted"/>
<dbReference type="OrthoDB" id="9813425at2"/>
<name>A6GG20_9BACT</name>